<dbReference type="Gene3D" id="3.50.30.50">
    <property type="entry name" value="Putative cyclase"/>
    <property type="match status" value="1"/>
</dbReference>
<name>H2C189_9CREN</name>
<dbReference type="Pfam" id="PF04199">
    <property type="entry name" value="Cyclase"/>
    <property type="match status" value="1"/>
</dbReference>
<keyword evidence="2" id="KW-1185">Reference proteome</keyword>
<sequence>MNVKKIYDLSVTLLPHMPIWPTNPMPEIVPIGIVSRDGYNVEKLDFSTHTGTHIDAPYHFDERGTTVDKIDLNVLVNKGYCIRPKYNSKQEITAEALKAVWRPEYDGKTILIDTGWSKKRAFTREFLYEFPGLSMDGAEFIMEHKVKLVGIDTLGIEPYHHTDFHVHKRLLGAGVTVIEDLANLDQLQEGKEYLVVALPVKVGNGSGAMARVIAIEE</sequence>
<dbReference type="STRING" id="671065.MetMK1DRAFT_00005120"/>
<dbReference type="SUPFAM" id="SSF102198">
    <property type="entry name" value="Putative cyclase"/>
    <property type="match status" value="1"/>
</dbReference>
<accession>H2C189</accession>
<dbReference type="eggNOG" id="arCOG02462">
    <property type="taxonomic scope" value="Archaea"/>
</dbReference>
<dbReference type="GO" id="GO:0004061">
    <property type="term" value="F:arylformamidase activity"/>
    <property type="evidence" value="ECO:0007669"/>
    <property type="project" value="InterPro"/>
</dbReference>
<reference evidence="1 2" key="1">
    <citation type="submission" date="2012-01" db="EMBL/GenBank/DDBJ databases">
        <title>Improved High-Quality Draft sequence of Metallosphaera yellowstonensis MK1.</title>
        <authorList>
            <consortium name="US DOE Joint Genome Institute"/>
            <person name="Lucas S."/>
            <person name="Han J."/>
            <person name="Cheng J.-F."/>
            <person name="Goodwin L."/>
            <person name="Pitluck S."/>
            <person name="Peters L."/>
            <person name="Teshima H."/>
            <person name="Detter J.C."/>
            <person name="Han C."/>
            <person name="Tapia R."/>
            <person name="Land M."/>
            <person name="Hauser L."/>
            <person name="Kyrpides N."/>
            <person name="Kozubal M."/>
            <person name="Macur R.E."/>
            <person name="Jay Z."/>
            <person name="Inskeep W."/>
            <person name="Woyke T."/>
        </authorList>
    </citation>
    <scope>NUCLEOTIDE SEQUENCE [LARGE SCALE GENOMIC DNA]</scope>
    <source>
        <strain evidence="1 2">MK1</strain>
    </source>
</reference>
<organism evidence="1 2">
    <name type="scientific">Metallosphaera yellowstonensis MK1</name>
    <dbReference type="NCBI Taxonomy" id="671065"/>
    <lineage>
        <taxon>Archaea</taxon>
        <taxon>Thermoproteota</taxon>
        <taxon>Thermoprotei</taxon>
        <taxon>Sulfolobales</taxon>
        <taxon>Sulfolobaceae</taxon>
        <taxon>Metallosphaera</taxon>
    </lineage>
</organism>
<dbReference type="InterPro" id="IPR007325">
    <property type="entry name" value="KFase/CYL"/>
</dbReference>
<dbReference type="OrthoDB" id="9014at2157"/>
<protein>
    <submittedName>
        <fullName evidence="1">Putative metal-dependent hydrolase</fullName>
    </submittedName>
</protein>
<proteinExistence type="predicted"/>
<dbReference type="PANTHER" id="PTHR31118:SF12">
    <property type="entry name" value="CYCLASE-LIKE PROTEIN 2"/>
    <property type="match status" value="1"/>
</dbReference>
<dbReference type="GO" id="GO:0019441">
    <property type="term" value="P:L-tryptophan catabolic process to kynurenine"/>
    <property type="evidence" value="ECO:0007669"/>
    <property type="project" value="InterPro"/>
</dbReference>
<evidence type="ECO:0000313" key="1">
    <source>
        <dbReference type="EMBL" id="EHP70010.1"/>
    </source>
</evidence>
<dbReference type="HOGENOM" id="CLU_030671_3_2_2"/>
<evidence type="ECO:0000313" key="2">
    <source>
        <dbReference type="Proteomes" id="UP000003980"/>
    </source>
</evidence>
<dbReference type="EMBL" id="JH597761">
    <property type="protein sequence ID" value="EHP70010.1"/>
    <property type="molecule type" value="Genomic_DNA"/>
</dbReference>
<keyword evidence="1" id="KW-0378">Hydrolase</keyword>
<dbReference type="PANTHER" id="PTHR31118">
    <property type="entry name" value="CYCLASE-LIKE PROTEIN 2"/>
    <property type="match status" value="1"/>
</dbReference>
<dbReference type="AlphaFoldDB" id="H2C189"/>
<gene>
    <name evidence="1" type="ORF">MetMK1DRAFT_00005120</name>
</gene>
<dbReference type="Proteomes" id="UP000003980">
    <property type="component" value="Unassembled WGS sequence"/>
</dbReference>
<dbReference type="InterPro" id="IPR037175">
    <property type="entry name" value="KFase_sf"/>
</dbReference>